<accession>A0AAF0FNL3</accession>
<proteinExistence type="predicted"/>
<organism evidence="2 3">
    <name type="scientific">Methanomicrobium antiquum</name>
    <dbReference type="NCBI Taxonomy" id="487686"/>
    <lineage>
        <taxon>Archaea</taxon>
        <taxon>Methanobacteriati</taxon>
        <taxon>Methanobacteriota</taxon>
        <taxon>Stenosarchaea group</taxon>
        <taxon>Methanomicrobia</taxon>
        <taxon>Methanomicrobiales</taxon>
        <taxon>Methanomicrobiaceae</taxon>
        <taxon>Methanomicrobium</taxon>
    </lineage>
</organism>
<keyword evidence="3" id="KW-1185">Reference proteome</keyword>
<dbReference type="KEGG" id="manq:L1994_06845"/>
<feature type="region of interest" description="Disordered" evidence="1">
    <location>
        <begin position="338"/>
        <end position="360"/>
    </location>
</feature>
<sequence>MSKNFWNKIIFAKLSIIIIILFIFPVSAGDDLELWGYVNPEGNLAPGDEVFCYYTVDYNFESDKESLIFYTDLTDPRWQLTIAIDGAEQDKAKSMGRYERVSGFELYYPGSYQTYVRVKLNGTVPNVGATGNYTIFDVTHYDAVGQEASYSSVERVFINPSDLLSVQSSMEIKISNLRSKIDSLYSQGVDTSLAEVKYSAAYDAVYSAKKSVPSKQSSLLSDADLYITEAESYLDVSWAESSINGAKDKISSVDSTVSYFENSAGLSGDSRVWVIKSYNDNAKTLLVLAEDKFQNKDYSSTRDYALQAENKAVEAYNYAVNLNNELNLNAPLNSEIQKTNTPVSTDKTSSPTQNTQSPANLLDDVIKDNNTESKKYDDIDALLHSEVNIESFLAIAGKFYDLLINAFNFIKDLSALASDN</sequence>
<reference evidence="2" key="1">
    <citation type="submission" date="2022-01" db="EMBL/GenBank/DDBJ databases">
        <title>Complete genome of Methanomicrobium antiquum DSM 21220.</title>
        <authorList>
            <person name="Chen S.-C."/>
            <person name="You Y.-T."/>
            <person name="Zhou Y.-Z."/>
            <person name="Lai M.-C."/>
        </authorList>
    </citation>
    <scope>NUCLEOTIDE SEQUENCE</scope>
    <source>
        <strain evidence="2">DSM 21220</strain>
    </source>
</reference>
<name>A0AAF0FNL3_9EURY</name>
<evidence type="ECO:0000256" key="1">
    <source>
        <dbReference type="SAM" id="MobiDB-lite"/>
    </source>
</evidence>
<feature type="compositionally biased region" description="Polar residues" evidence="1">
    <location>
        <begin position="338"/>
        <end position="359"/>
    </location>
</feature>
<dbReference type="Proteomes" id="UP001218895">
    <property type="component" value="Chromosome"/>
</dbReference>
<protein>
    <submittedName>
        <fullName evidence="2">Uncharacterized protein</fullName>
    </submittedName>
</protein>
<dbReference type="RefSeq" id="WP_278098718.1">
    <property type="nucleotide sequence ID" value="NZ_CP091092.1"/>
</dbReference>
<dbReference type="EMBL" id="CP091092">
    <property type="protein sequence ID" value="WFN35879.1"/>
    <property type="molecule type" value="Genomic_DNA"/>
</dbReference>
<gene>
    <name evidence="2" type="ORF">L1994_06845</name>
</gene>
<dbReference type="AlphaFoldDB" id="A0AAF0FNL3"/>
<evidence type="ECO:0000313" key="2">
    <source>
        <dbReference type="EMBL" id="WFN35879.1"/>
    </source>
</evidence>
<evidence type="ECO:0000313" key="3">
    <source>
        <dbReference type="Proteomes" id="UP001218895"/>
    </source>
</evidence>
<dbReference type="GeneID" id="79950101"/>